<name>A0ABU6CB37_9ACTN</name>
<evidence type="ECO:0000313" key="3">
    <source>
        <dbReference type="Proteomes" id="UP001352223"/>
    </source>
</evidence>
<organism evidence="2 3">
    <name type="scientific">Streptomyces kunmingensis</name>
    <dbReference type="NCBI Taxonomy" id="68225"/>
    <lineage>
        <taxon>Bacteria</taxon>
        <taxon>Bacillati</taxon>
        <taxon>Actinomycetota</taxon>
        <taxon>Actinomycetes</taxon>
        <taxon>Kitasatosporales</taxon>
        <taxon>Streptomycetaceae</taxon>
        <taxon>Streptomyces</taxon>
    </lineage>
</organism>
<sequence length="134" mass="14673">MRTEPSDELRELAGVSVYVCSPDGPPLDSERAALDLIGDAGYRGAAWVAVPAERCGPDFFRLRTRVAGDVVQKFVNYRMGLAVIGDIDAETAASTALADFIRESNRGRQLWFLPDAAALETRLVESDRDTTRRA</sequence>
<reference evidence="2 3" key="1">
    <citation type="submission" date="2022-10" db="EMBL/GenBank/DDBJ databases">
        <authorList>
            <person name="Xie J."/>
            <person name="Shen N."/>
        </authorList>
    </citation>
    <scope>NUCLEOTIDE SEQUENCE [LARGE SCALE GENOMIC DNA]</scope>
    <source>
        <strain evidence="2 3">DSM 41681</strain>
    </source>
</reference>
<dbReference type="InterPro" id="IPR025438">
    <property type="entry name" value="DUF4180"/>
</dbReference>
<protein>
    <submittedName>
        <fullName evidence="2">DUF4180 domain-containing protein</fullName>
    </submittedName>
</protein>
<gene>
    <name evidence="2" type="ORF">OKJ48_16910</name>
</gene>
<keyword evidence="3" id="KW-1185">Reference proteome</keyword>
<proteinExistence type="predicted"/>
<feature type="domain" description="DUF4180" evidence="1">
    <location>
        <begin position="14"/>
        <end position="123"/>
    </location>
</feature>
<dbReference type="Pfam" id="PF13788">
    <property type="entry name" value="DUF4180"/>
    <property type="match status" value="1"/>
</dbReference>
<comment type="caution">
    <text evidence="2">The sequence shown here is derived from an EMBL/GenBank/DDBJ whole genome shotgun (WGS) entry which is preliminary data.</text>
</comment>
<evidence type="ECO:0000313" key="2">
    <source>
        <dbReference type="EMBL" id="MEB3961914.1"/>
    </source>
</evidence>
<dbReference type="EMBL" id="JAOZYB010000113">
    <property type="protein sequence ID" value="MEB3961914.1"/>
    <property type="molecule type" value="Genomic_DNA"/>
</dbReference>
<accession>A0ABU6CB37</accession>
<evidence type="ECO:0000259" key="1">
    <source>
        <dbReference type="Pfam" id="PF13788"/>
    </source>
</evidence>
<dbReference type="RefSeq" id="WP_324769307.1">
    <property type="nucleotide sequence ID" value="NZ_BAAATS010000012.1"/>
</dbReference>
<dbReference type="Proteomes" id="UP001352223">
    <property type="component" value="Unassembled WGS sequence"/>
</dbReference>